<evidence type="ECO:0000256" key="2">
    <source>
        <dbReference type="PROSITE-ProRule" id="PRU00169"/>
    </source>
</evidence>
<dbReference type="GO" id="GO:0000160">
    <property type="term" value="P:phosphorelay signal transduction system"/>
    <property type="evidence" value="ECO:0007669"/>
    <property type="project" value="InterPro"/>
</dbReference>
<feature type="domain" description="Response regulatory" evidence="3">
    <location>
        <begin position="5"/>
        <end position="121"/>
    </location>
</feature>
<keyword evidence="1 2" id="KW-0597">Phosphoprotein</keyword>
<dbReference type="Gene3D" id="3.40.50.2300">
    <property type="match status" value="1"/>
</dbReference>
<dbReference type="SMART" id="SM00448">
    <property type="entry name" value="REC"/>
    <property type="match status" value="1"/>
</dbReference>
<feature type="modified residue" description="4-aspartylphosphate" evidence="2">
    <location>
        <position position="54"/>
    </location>
</feature>
<proteinExistence type="predicted"/>
<dbReference type="EMBL" id="CAADFO010000014">
    <property type="protein sequence ID" value="VFK25559.1"/>
    <property type="molecule type" value="Genomic_DNA"/>
</dbReference>
<sequence>MQAARILVVDDDPGIVKQFTRALESEKYRVEPAYSGEEAWEKYQQAYFDVVITDWQMGEMSGVDLARKIDILRPGAHVIIVTAFGDEFEKVISLGRDYHPFDYLQKMVDMNVLLKKVAQAVARRDPIIEALEEWVEKHPEEADEQTHVDFSNPPQTWSAREMLAEIQGNTERGREEYKDMVKLTFYLMTHGNIAEGVMECARNT</sequence>
<protein>
    <submittedName>
        <fullName evidence="4">Response regulator receiver domain-containing protein</fullName>
    </submittedName>
</protein>
<accession>A0A450X8B4</accession>
<evidence type="ECO:0000313" key="4">
    <source>
        <dbReference type="EMBL" id="VFK25559.1"/>
    </source>
</evidence>
<reference evidence="4" key="1">
    <citation type="submission" date="2019-02" db="EMBL/GenBank/DDBJ databases">
        <authorList>
            <person name="Gruber-Vodicka R. H."/>
            <person name="Seah K. B. B."/>
        </authorList>
    </citation>
    <scope>NUCLEOTIDE SEQUENCE</scope>
    <source>
        <strain evidence="4">BECK_BZ197</strain>
    </source>
</reference>
<dbReference type="InterPro" id="IPR011006">
    <property type="entry name" value="CheY-like_superfamily"/>
</dbReference>
<dbReference type="CDD" id="cd00156">
    <property type="entry name" value="REC"/>
    <property type="match status" value="1"/>
</dbReference>
<dbReference type="PANTHER" id="PTHR44591:SF3">
    <property type="entry name" value="RESPONSE REGULATORY DOMAIN-CONTAINING PROTEIN"/>
    <property type="match status" value="1"/>
</dbReference>
<dbReference type="InterPro" id="IPR001789">
    <property type="entry name" value="Sig_transdc_resp-reg_receiver"/>
</dbReference>
<organism evidence="4">
    <name type="scientific">Candidatus Kentrum sp. MB</name>
    <dbReference type="NCBI Taxonomy" id="2138164"/>
    <lineage>
        <taxon>Bacteria</taxon>
        <taxon>Pseudomonadati</taxon>
        <taxon>Pseudomonadota</taxon>
        <taxon>Gammaproteobacteria</taxon>
        <taxon>Candidatus Kentrum</taxon>
    </lineage>
</organism>
<dbReference type="InterPro" id="IPR050595">
    <property type="entry name" value="Bact_response_regulator"/>
</dbReference>
<dbReference type="PANTHER" id="PTHR44591">
    <property type="entry name" value="STRESS RESPONSE REGULATOR PROTEIN 1"/>
    <property type="match status" value="1"/>
</dbReference>
<dbReference type="Pfam" id="PF00072">
    <property type="entry name" value="Response_reg"/>
    <property type="match status" value="1"/>
</dbReference>
<dbReference type="SUPFAM" id="SSF52172">
    <property type="entry name" value="CheY-like"/>
    <property type="match status" value="1"/>
</dbReference>
<gene>
    <name evidence="4" type="ORF">BECKMB1821G_GA0114241_101431</name>
</gene>
<dbReference type="PROSITE" id="PS50110">
    <property type="entry name" value="RESPONSE_REGULATORY"/>
    <property type="match status" value="1"/>
</dbReference>
<dbReference type="AlphaFoldDB" id="A0A450X8B4"/>
<name>A0A450X8B4_9GAMM</name>
<evidence type="ECO:0000259" key="3">
    <source>
        <dbReference type="PROSITE" id="PS50110"/>
    </source>
</evidence>
<evidence type="ECO:0000256" key="1">
    <source>
        <dbReference type="ARBA" id="ARBA00022553"/>
    </source>
</evidence>